<dbReference type="CDD" id="cd02440">
    <property type="entry name" value="AdoMet_MTases"/>
    <property type="match status" value="1"/>
</dbReference>
<gene>
    <name evidence="8" type="ORF">IAA98_06025</name>
</gene>
<evidence type="ECO:0000256" key="1">
    <source>
        <dbReference type="ARBA" id="ARBA00006149"/>
    </source>
</evidence>
<evidence type="ECO:0000259" key="7">
    <source>
        <dbReference type="Pfam" id="PF25004"/>
    </source>
</evidence>
<comment type="caution">
    <text evidence="8">The sequence shown here is derived from an EMBL/GenBank/DDBJ whole genome shotgun (WGS) entry which is preliminary data.</text>
</comment>
<feature type="domain" description="Methyltransferase small" evidence="5">
    <location>
        <begin position="152"/>
        <end position="282"/>
    </location>
</feature>
<dbReference type="SUPFAM" id="SSF53335">
    <property type="entry name" value="S-adenosyl-L-methionine-dependent methyltransferases"/>
    <property type="match status" value="1"/>
</dbReference>
<dbReference type="InterPro" id="IPR056684">
    <property type="entry name" value="DUF7782"/>
</dbReference>
<evidence type="ECO:0000256" key="4">
    <source>
        <dbReference type="ARBA" id="ARBA00022691"/>
    </source>
</evidence>
<dbReference type="GO" id="GO:0008170">
    <property type="term" value="F:N-methyltransferase activity"/>
    <property type="evidence" value="ECO:0007669"/>
    <property type="project" value="UniProtKB-ARBA"/>
</dbReference>
<organism evidence="8 9">
    <name type="scientific">Candidatus Avipropionibacterium avicola</name>
    <dbReference type="NCBI Taxonomy" id="2840701"/>
    <lineage>
        <taxon>Bacteria</taxon>
        <taxon>Bacillati</taxon>
        <taxon>Actinomycetota</taxon>
        <taxon>Actinomycetes</taxon>
        <taxon>Propionibacteriales</taxon>
        <taxon>Propionibacteriaceae</taxon>
        <taxon>Propionibacteriaceae incertae sedis</taxon>
        <taxon>Candidatus Avipropionibacterium</taxon>
    </lineage>
</organism>
<dbReference type="PANTHER" id="PTHR45875:SF1">
    <property type="entry name" value="METHYLTRANSFERASE N6AMT1"/>
    <property type="match status" value="1"/>
</dbReference>
<dbReference type="InterPro" id="IPR007848">
    <property type="entry name" value="Small_mtfrase_dom"/>
</dbReference>
<evidence type="ECO:0000259" key="5">
    <source>
        <dbReference type="Pfam" id="PF05175"/>
    </source>
</evidence>
<feature type="domain" description="DUF7059" evidence="6">
    <location>
        <begin position="26"/>
        <end position="109"/>
    </location>
</feature>
<proteinExistence type="inferred from homology"/>
<reference evidence="8" key="2">
    <citation type="journal article" date="2021" name="PeerJ">
        <title>Extensive microbial diversity within the chicken gut microbiome revealed by metagenomics and culture.</title>
        <authorList>
            <person name="Gilroy R."/>
            <person name="Ravi A."/>
            <person name="Getino M."/>
            <person name="Pursley I."/>
            <person name="Horton D.L."/>
            <person name="Alikhan N.F."/>
            <person name="Baker D."/>
            <person name="Gharbi K."/>
            <person name="Hall N."/>
            <person name="Watson M."/>
            <person name="Adriaenssens E.M."/>
            <person name="Foster-Nyarko E."/>
            <person name="Jarju S."/>
            <person name="Secka A."/>
            <person name="Antonio M."/>
            <person name="Oren A."/>
            <person name="Chaudhuri R.R."/>
            <person name="La Ragione R."/>
            <person name="Hildebrand F."/>
            <person name="Pallen M.J."/>
        </authorList>
    </citation>
    <scope>NUCLEOTIDE SEQUENCE</scope>
    <source>
        <strain evidence="8">ChiGjej1B1-24693</strain>
    </source>
</reference>
<dbReference type="InterPro" id="IPR029063">
    <property type="entry name" value="SAM-dependent_MTases_sf"/>
</dbReference>
<evidence type="ECO:0000313" key="8">
    <source>
        <dbReference type="EMBL" id="HIT75121.1"/>
    </source>
</evidence>
<dbReference type="PANTHER" id="PTHR45875">
    <property type="entry name" value="METHYLTRANSFERASE N6AMT1"/>
    <property type="match status" value="1"/>
</dbReference>
<keyword evidence="3" id="KW-0808">Transferase</keyword>
<dbReference type="PROSITE" id="PS00092">
    <property type="entry name" value="N6_MTASE"/>
    <property type="match status" value="1"/>
</dbReference>
<keyword evidence="4" id="KW-0949">S-adenosyl-L-methionine</keyword>
<dbReference type="AlphaFoldDB" id="A0A9D1KM54"/>
<dbReference type="EMBL" id="DVLP01000182">
    <property type="protein sequence ID" value="HIT75121.1"/>
    <property type="molecule type" value="Genomic_DNA"/>
</dbReference>
<evidence type="ECO:0000256" key="3">
    <source>
        <dbReference type="ARBA" id="ARBA00022679"/>
    </source>
</evidence>
<dbReference type="GO" id="GO:0008757">
    <property type="term" value="F:S-adenosylmethionine-dependent methyltransferase activity"/>
    <property type="evidence" value="ECO:0007669"/>
    <property type="project" value="TreeGrafter"/>
</dbReference>
<accession>A0A9D1KM54</accession>
<dbReference type="InterPro" id="IPR002052">
    <property type="entry name" value="DNA_methylase_N6_adenine_CS"/>
</dbReference>
<evidence type="ECO:0000259" key="6">
    <source>
        <dbReference type="Pfam" id="PF23186"/>
    </source>
</evidence>
<comment type="similarity">
    <text evidence="1">Belongs to the eukaryotic/archaeal PrmC-related family.</text>
</comment>
<dbReference type="GO" id="GO:0032259">
    <property type="term" value="P:methylation"/>
    <property type="evidence" value="ECO:0007669"/>
    <property type="project" value="UniProtKB-KW"/>
</dbReference>
<dbReference type="InterPro" id="IPR055487">
    <property type="entry name" value="DUF7059"/>
</dbReference>
<dbReference type="Pfam" id="PF23186">
    <property type="entry name" value="DUF7059"/>
    <property type="match status" value="1"/>
</dbReference>
<dbReference type="Gene3D" id="3.40.50.150">
    <property type="entry name" value="Vaccinia Virus protein VP39"/>
    <property type="match status" value="1"/>
</dbReference>
<dbReference type="GO" id="GO:0035657">
    <property type="term" value="C:eRF1 methyltransferase complex"/>
    <property type="evidence" value="ECO:0007669"/>
    <property type="project" value="TreeGrafter"/>
</dbReference>
<sequence>MPREQHPVTPPDGSVIERLRDRFDEVDYRVDPVTQLLGDEGHAALGRNHTVPGRRALSGDTGALATLTGLWLLQDPVPRGQLDRALPGLVEPLLQSGILTPEGDQVRAAVDIRPYGSDDGLDAWVVCDLTPGMDGRTDQVGDDYVLGVSPASTTLTQLATRTPVGTALDLGTGCGVQSLHLARHAERVVATDVNPRALRLAQWTFALNRLQVDLRHGSLYEPVGHERFDQVVSNPPYVISPPDSAHLTYREQAMPGDQLVREVVAGAVRRLNPGGTAQVLANWIHPRGGDWGERLESWVAGTDCDLHVLQREVLDPAEYVELWLADAGLNGTPQYRTASAHWLDHLAALGVEAIGMGWILLSRSGRQVAELTVEDWPGRIVQPIGLDIAAWPTRSGLAQRPLDELRRTRFAVAHDVVAETYGRPGAADPARLVLQQTQGLCRTHVVSSELAGIVGACDGELALGAIIDAVAQIVDADAHQLTEQVVPELRTLVRHGLLTAAPTPAAAGTRTIGATGAAG</sequence>
<dbReference type="GO" id="GO:0008276">
    <property type="term" value="F:protein methyltransferase activity"/>
    <property type="evidence" value="ECO:0007669"/>
    <property type="project" value="TreeGrafter"/>
</dbReference>
<dbReference type="Pfam" id="PF25004">
    <property type="entry name" value="DUF7782"/>
    <property type="match status" value="1"/>
</dbReference>
<evidence type="ECO:0000313" key="9">
    <source>
        <dbReference type="Proteomes" id="UP000886842"/>
    </source>
</evidence>
<dbReference type="Proteomes" id="UP000886842">
    <property type="component" value="Unassembled WGS sequence"/>
</dbReference>
<dbReference type="GO" id="GO:0003676">
    <property type="term" value="F:nucleic acid binding"/>
    <property type="evidence" value="ECO:0007669"/>
    <property type="project" value="InterPro"/>
</dbReference>
<name>A0A9D1KM54_9ACTN</name>
<evidence type="ECO:0000256" key="2">
    <source>
        <dbReference type="ARBA" id="ARBA00022603"/>
    </source>
</evidence>
<dbReference type="Pfam" id="PF05175">
    <property type="entry name" value="MTS"/>
    <property type="match status" value="1"/>
</dbReference>
<keyword evidence="2 8" id="KW-0489">Methyltransferase</keyword>
<feature type="domain" description="DUF7782" evidence="7">
    <location>
        <begin position="403"/>
        <end position="499"/>
    </location>
</feature>
<protein>
    <submittedName>
        <fullName evidence="8">Methyltransferase</fullName>
    </submittedName>
</protein>
<reference evidence="8" key="1">
    <citation type="submission" date="2020-10" db="EMBL/GenBank/DDBJ databases">
        <authorList>
            <person name="Gilroy R."/>
        </authorList>
    </citation>
    <scope>NUCLEOTIDE SEQUENCE</scope>
    <source>
        <strain evidence="8">ChiGjej1B1-24693</strain>
    </source>
</reference>
<dbReference type="InterPro" id="IPR052190">
    <property type="entry name" value="Euk-Arch_PrmC-MTase"/>
</dbReference>